<dbReference type="Proteomes" id="UP000093943">
    <property type="component" value="Unassembled WGS sequence"/>
</dbReference>
<dbReference type="Pfam" id="PF03887">
    <property type="entry name" value="YfbU"/>
    <property type="match status" value="1"/>
</dbReference>
<evidence type="ECO:0008006" key="3">
    <source>
        <dbReference type="Google" id="ProtNLM"/>
    </source>
</evidence>
<evidence type="ECO:0000313" key="1">
    <source>
        <dbReference type="EMBL" id="OBI31351.1"/>
    </source>
</evidence>
<dbReference type="InterPro" id="IPR005587">
    <property type="entry name" value="UPF0304_YfbU"/>
</dbReference>
<dbReference type="RefSeq" id="WP_065016080.1">
    <property type="nucleotide sequence ID" value="NZ_LZKG01000059.1"/>
</dbReference>
<accession>A0A1A2Y2J9</accession>
<protein>
    <recommendedName>
        <fullName evidence="3">YfbU family protein</fullName>
    </recommendedName>
</protein>
<sequence length="252" mass="29109">MAVLNIRVEDRIRDQLKELADTEGVTLSEYVRDLVMAAVVPVFERELDHGDEPAPETMRITDRQVLSMLHRILARVLPEGSNDVDGDAAYQLERARVIESGFAEEYWREVAGFRTELSKRDCNRVLDILDMFRVITYSIQRLEKDGVAVSEDLRYELEFQGFDHNDGLESHMASYVKFLMSDDRWTELQPQLDDNDGGNSHHRMLDIYLRMLAEHRRIKDSRGRGSGRDGYLLSMEELEQIAGARVHPSNRP</sequence>
<dbReference type="Gene3D" id="1.10.3190.10">
    <property type="entry name" value="yfbu gene product, domain 2"/>
    <property type="match status" value="1"/>
</dbReference>
<proteinExistence type="predicted"/>
<gene>
    <name evidence="1" type="ORF">A5710_18090</name>
</gene>
<organism evidence="1 2">
    <name type="scientific">Mycolicibacter sinensis (strain JDM601)</name>
    <name type="common">Mycobacterium sinense</name>
    <dbReference type="NCBI Taxonomy" id="875328"/>
    <lineage>
        <taxon>Bacteria</taxon>
        <taxon>Bacillati</taxon>
        <taxon>Actinomycetota</taxon>
        <taxon>Actinomycetes</taxon>
        <taxon>Mycobacteriales</taxon>
        <taxon>Mycobacteriaceae</taxon>
        <taxon>Mycolicibacter</taxon>
    </lineage>
</organism>
<dbReference type="AlphaFoldDB" id="A0A1A2Y2J9"/>
<dbReference type="EMBL" id="LZKG01000059">
    <property type="protein sequence ID" value="OBI31351.1"/>
    <property type="molecule type" value="Genomic_DNA"/>
</dbReference>
<reference evidence="2" key="1">
    <citation type="submission" date="2016-06" db="EMBL/GenBank/DDBJ databases">
        <authorList>
            <person name="Sutton G."/>
            <person name="Brinkac L."/>
            <person name="Sanka R."/>
            <person name="Adams M."/>
            <person name="Lau E."/>
            <person name="Sam S."/>
            <person name="Sreng N."/>
            <person name="Him V."/>
            <person name="Kerleguer A."/>
            <person name="Cheng S."/>
        </authorList>
    </citation>
    <scope>NUCLEOTIDE SEQUENCE [LARGE SCALE GENOMIC DNA]</scope>
    <source>
        <strain evidence="2">E1876</strain>
    </source>
</reference>
<dbReference type="SUPFAM" id="SSF116960">
    <property type="entry name" value="YfbU-like"/>
    <property type="match status" value="1"/>
</dbReference>
<comment type="caution">
    <text evidence="1">The sequence shown here is derived from an EMBL/GenBank/DDBJ whole genome shotgun (WGS) entry which is preliminary data.</text>
</comment>
<evidence type="ECO:0000313" key="2">
    <source>
        <dbReference type="Proteomes" id="UP000093943"/>
    </source>
</evidence>
<dbReference type="InterPro" id="IPR023146">
    <property type="entry name" value="YfbU_alpha-helical_sf"/>
</dbReference>
<name>A0A1A2Y2J9_MYCSD</name>